<dbReference type="EMBL" id="CP135996">
    <property type="protein sequence ID" value="WOC33437.1"/>
    <property type="molecule type" value="Genomic_DNA"/>
</dbReference>
<protein>
    <submittedName>
        <fullName evidence="2">Uncharacterized protein</fullName>
    </submittedName>
</protein>
<feature type="region of interest" description="Disordered" evidence="1">
    <location>
        <begin position="316"/>
        <end position="361"/>
    </location>
</feature>
<sequence>MYHYLTKETRLFSQWRYKMNSNNNALAEINKKYAGCNLLMPMSVSAQMSPFYKVTVMQVQADTSDNSGDIFKVGSIKVGKNWEPVFSPAKPLLMKIAAAAGIQFDPTHTGGEYVSGDKNVYRGRAYGAMKEPDGTWKTHADEKIINLHDAEDNYRLEFMDKCLKGIADEKQAKAAADMFQGEWKPAKDKYGDQVNAFFVAKQDQQQYIERGILVNMTLLRKTMCEKALTGAILRTIRALTGLKGTYTIGELKKPFAIPRVTFSPDYNDPQIRAAVLRQGISATSELFGSAPEAAAPVLNDSMPSVLESTFSPENFADNPAFASENVDGALPEPQQKMDMPQARQPEPEKQTRAASNQSQAAEDDAMLCEMCGHSVTPSVYKYSVNKFGRPLCMVCQKEVQQ</sequence>
<dbReference type="RefSeq" id="WP_316935156.1">
    <property type="nucleotide sequence ID" value="NZ_CP135996.1"/>
</dbReference>
<reference evidence="3" key="2">
    <citation type="submission" date="2024-06" db="EMBL/GenBank/DDBJ databases">
        <title>Caproicibacterium argilliputei sp. nov, a novel caproic acid producing anaerobic bacterium isolated from pit mud.</title>
        <authorList>
            <person name="Zeng C."/>
        </authorList>
    </citation>
    <scope>NUCLEOTIDE SEQUENCE [LARGE SCALE GENOMIC DNA]</scope>
    <source>
        <strain evidence="3">ZCY20-5</strain>
    </source>
</reference>
<reference evidence="2 3" key="1">
    <citation type="submission" date="2024-06" db="EMBL/GenBank/DDBJ databases">
        <title>Caproicibacterium argilliputei sp. nov, a novel caproic acid producing anaerobic bacterium isolated from pit mud.</title>
        <authorList>
            <person name="Xia S."/>
        </authorList>
    </citation>
    <scope>NUCLEOTIDE SEQUENCE [LARGE SCALE GENOMIC DNA]</scope>
    <source>
        <strain evidence="2 3">ZCY20-5</strain>
    </source>
</reference>
<reference evidence="3" key="3">
    <citation type="submission" date="2024-06" db="EMBL/GenBank/DDBJ databases">
        <authorList>
            <person name="Zeng C."/>
        </authorList>
    </citation>
    <scope>NUCLEOTIDE SEQUENCE [LARGE SCALE GENOMIC DNA]</scope>
    <source>
        <strain evidence="3">ZCY20-5</strain>
    </source>
</reference>
<evidence type="ECO:0000313" key="3">
    <source>
        <dbReference type="Proteomes" id="UP001300604"/>
    </source>
</evidence>
<gene>
    <name evidence="2" type="ORF">PXC00_06115</name>
</gene>
<evidence type="ECO:0000256" key="1">
    <source>
        <dbReference type="SAM" id="MobiDB-lite"/>
    </source>
</evidence>
<dbReference type="AlphaFoldDB" id="A0AA97H3P8"/>
<dbReference type="Proteomes" id="UP001300604">
    <property type="component" value="Chromosome"/>
</dbReference>
<evidence type="ECO:0000313" key="2">
    <source>
        <dbReference type="EMBL" id="WOC33437.1"/>
    </source>
</evidence>
<keyword evidence="3" id="KW-1185">Reference proteome</keyword>
<name>A0AA97H3P8_9FIRM</name>
<organism evidence="2 3">
    <name type="scientific">Caproicibacterium argilliputei</name>
    <dbReference type="NCBI Taxonomy" id="3030016"/>
    <lineage>
        <taxon>Bacteria</taxon>
        <taxon>Bacillati</taxon>
        <taxon>Bacillota</taxon>
        <taxon>Clostridia</taxon>
        <taxon>Eubacteriales</taxon>
        <taxon>Oscillospiraceae</taxon>
        <taxon>Caproicibacterium</taxon>
    </lineage>
</organism>
<accession>A0AA97H3P8</accession>
<dbReference type="KEGG" id="carl:PXC00_06115"/>
<proteinExistence type="predicted"/>